<protein>
    <submittedName>
        <fullName evidence="2">Amidohydrolase family protein</fullName>
    </submittedName>
</protein>
<sequence length="315" mass="34287">MARRIDVHHHILPQHYVEQIGAGKIGAQGSSGKMPFWSASDALAKMDEQDIGTAITSVSAPGLDVPDAGKEAELARWCNEFAATLGHDHPGRFGMFAAMPLRSVDAALRETEHAFDTLHADGVCLLSNHCGLYLGDSYLHPLYEELNRRSAVVFVHPTSPAEPVPVANLSASSLDFTFDTARAIVSLIFTGTLLKFPNMRFIFSHMGGALPYIADRIEVLSRNNPELQGHIPDGIRAVLRKCYFDTALSANSVTFAAMMQIGSEDNILFGTDYPFGPKDQMADAVRSLARLSLTEAQRSKIESGNAQVLFPRFAA</sequence>
<reference evidence="3" key="1">
    <citation type="journal article" date="2019" name="Int. J. Syst. Evol. Microbiol.">
        <title>The Global Catalogue of Microorganisms (GCM) 10K type strain sequencing project: providing services to taxonomists for standard genome sequencing and annotation.</title>
        <authorList>
            <consortium name="The Broad Institute Genomics Platform"/>
            <consortium name="The Broad Institute Genome Sequencing Center for Infectious Disease"/>
            <person name="Wu L."/>
            <person name="Ma J."/>
        </authorList>
    </citation>
    <scope>NUCLEOTIDE SEQUENCE [LARGE SCALE GENOMIC DNA]</scope>
    <source>
        <strain evidence="3">LMG 24813</strain>
    </source>
</reference>
<comment type="caution">
    <text evidence="2">The sequence shown here is derived from an EMBL/GenBank/DDBJ whole genome shotgun (WGS) entry which is preliminary data.</text>
</comment>
<evidence type="ECO:0000313" key="3">
    <source>
        <dbReference type="Proteomes" id="UP001595848"/>
    </source>
</evidence>
<evidence type="ECO:0000259" key="1">
    <source>
        <dbReference type="Pfam" id="PF04909"/>
    </source>
</evidence>
<proteinExistence type="predicted"/>
<dbReference type="Pfam" id="PF04909">
    <property type="entry name" value="Amidohydro_2"/>
    <property type="match status" value="1"/>
</dbReference>
<name>A0ABV8NY73_9BURK</name>
<keyword evidence="3" id="KW-1185">Reference proteome</keyword>
<dbReference type="InterPro" id="IPR006680">
    <property type="entry name" value="Amidohydro-rel"/>
</dbReference>
<dbReference type="Proteomes" id="UP001595848">
    <property type="component" value="Unassembled WGS sequence"/>
</dbReference>
<evidence type="ECO:0000313" key="2">
    <source>
        <dbReference type="EMBL" id="MFC4201904.1"/>
    </source>
</evidence>
<feature type="domain" description="Amidohydrolase-related" evidence="1">
    <location>
        <begin position="5"/>
        <end position="311"/>
    </location>
</feature>
<dbReference type="RefSeq" id="WP_217964833.1">
    <property type="nucleotide sequence ID" value="NZ_JAHTBN010000004.1"/>
</dbReference>
<dbReference type="PANTHER" id="PTHR21240">
    <property type="entry name" value="2-AMINO-3-CARBOXYLMUCONATE-6-SEMIALDEHYDE DECARBOXYLASE"/>
    <property type="match status" value="1"/>
</dbReference>
<gene>
    <name evidence="2" type="ORF">ACFOY1_13170</name>
</gene>
<dbReference type="PANTHER" id="PTHR21240:SF28">
    <property type="entry name" value="ISO-OROTATE DECARBOXYLASE (EUROFUNG)"/>
    <property type="match status" value="1"/>
</dbReference>
<accession>A0ABV8NY73</accession>
<organism evidence="2 3">
    <name type="scientific">Candidimonas humi</name>
    <dbReference type="NCBI Taxonomy" id="683355"/>
    <lineage>
        <taxon>Bacteria</taxon>
        <taxon>Pseudomonadati</taxon>
        <taxon>Pseudomonadota</taxon>
        <taxon>Betaproteobacteria</taxon>
        <taxon>Burkholderiales</taxon>
        <taxon>Alcaligenaceae</taxon>
        <taxon>Candidimonas</taxon>
    </lineage>
</organism>
<dbReference type="EMBL" id="JBHSBV010000004">
    <property type="protein sequence ID" value="MFC4201904.1"/>
    <property type="molecule type" value="Genomic_DNA"/>
</dbReference>
<dbReference type="InterPro" id="IPR032465">
    <property type="entry name" value="ACMSD"/>
</dbReference>